<dbReference type="GO" id="GO:0098552">
    <property type="term" value="C:side of membrane"/>
    <property type="evidence" value="ECO:0007669"/>
    <property type="project" value="UniProtKB-KW"/>
</dbReference>
<proteinExistence type="predicted"/>
<keyword evidence="8" id="KW-0449">Lipoprotein</keyword>
<evidence type="ECO:0000313" key="11">
    <source>
        <dbReference type="EMBL" id="KAH0809966.1"/>
    </source>
</evidence>
<evidence type="ECO:0000256" key="1">
    <source>
        <dbReference type="ARBA" id="ARBA00004589"/>
    </source>
</evidence>
<dbReference type="InterPro" id="IPR050975">
    <property type="entry name" value="Sleep_regulator"/>
</dbReference>
<dbReference type="InterPro" id="IPR031424">
    <property type="entry name" value="QVR-like"/>
</dbReference>
<feature type="transmembrane region" description="Helical" evidence="9">
    <location>
        <begin position="138"/>
        <end position="160"/>
    </location>
</feature>
<keyword evidence="12" id="KW-1185">Reference proteome</keyword>
<feature type="domain" description="Chitin-binding type-2" evidence="10">
    <location>
        <begin position="241"/>
        <end position="302"/>
    </location>
</feature>
<evidence type="ECO:0000256" key="6">
    <source>
        <dbReference type="ARBA" id="ARBA00023136"/>
    </source>
</evidence>
<evidence type="ECO:0000256" key="3">
    <source>
        <dbReference type="ARBA" id="ARBA00022692"/>
    </source>
</evidence>
<dbReference type="GO" id="GO:0030431">
    <property type="term" value="P:sleep"/>
    <property type="evidence" value="ECO:0007669"/>
    <property type="project" value="InterPro"/>
</dbReference>
<reference evidence="11" key="2">
    <citation type="submission" date="2021-08" db="EMBL/GenBank/DDBJ databases">
        <authorList>
            <person name="Eriksson T."/>
        </authorList>
    </citation>
    <scope>NUCLEOTIDE SEQUENCE</scope>
    <source>
        <strain evidence="11">Stoneville</strain>
        <tissue evidence="11">Whole head</tissue>
    </source>
</reference>
<dbReference type="PANTHER" id="PTHR33562:SF20">
    <property type="entry name" value="PROTEIN QUIVER"/>
    <property type="match status" value="1"/>
</dbReference>
<gene>
    <name evidence="11" type="ORF">GEV33_012826</name>
</gene>
<dbReference type="PROSITE" id="PS50940">
    <property type="entry name" value="CHIT_BIND_II"/>
    <property type="match status" value="2"/>
</dbReference>
<keyword evidence="6 9" id="KW-0472">Membrane</keyword>
<dbReference type="Pfam" id="PF01607">
    <property type="entry name" value="CBM_14"/>
    <property type="match status" value="1"/>
</dbReference>
<reference evidence="11" key="1">
    <citation type="journal article" date="2020" name="J Insects Food Feed">
        <title>The yellow mealworm (Tenebrio molitor) genome: a resource for the emerging insects as food and feed industry.</title>
        <authorList>
            <person name="Eriksson T."/>
            <person name="Andere A."/>
            <person name="Kelstrup H."/>
            <person name="Emery V."/>
            <person name="Picard C."/>
        </authorList>
    </citation>
    <scope>NUCLEOTIDE SEQUENCE</scope>
    <source>
        <strain evidence="11">Stoneville</strain>
        <tissue evidence="11">Whole head</tissue>
    </source>
</reference>
<evidence type="ECO:0000259" key="10">
    <source>
        <dbReference type="PROSITE" id="PS50940"/>
    </source>
</evidence>
<evidence type="ECO:0000256" key="2">
    <source>
        <dbReference type="ARBA" id="ARBA00022622"/>
    </source>
</evidence>
<evidence type="ECO:0000256" key="8">
    <source>
        <dbReference type="ARBA" id="ARBA00023288"/>
    </source>
</evidence>
<evidence type="ECO:0000256" key="7">
    <source>
        <dbReference type="ARBA" id="ARBA00023180"/>
    </source>
</evidence>
<comment type="subcellular location">
    <subcellularLocation>
        <location evidence="1">Membrane</location>
        <topology evidence="1">Lipid-anchor</topology>
        <topology evidence="1">GPI-anchor</topology>
    </subcellularLocation>
</comment>
<evidence type="ECO:0000313" key="12">
    <source>
        <dbReference type="Proteomes" id="UP000719412"/>
    </source>
</evidence>
<evidence type="ECO:0000256" key="4">
    <source>
        <dbReference type="ARBA" id="ARBA00022729"/>
    </source>
</evidence>
<keyword evidence="2" id="KW-0336">GPI-anchor</keyword>
<dbReference type="SUPFAM" id="SSF57625">
    <property type="entry name" value="Invertebrate chitin-binding proteins"/>
    <property type="match status" value="2"/>
</dbReference>
<evidence type="ECO:0000256" key="5">
    <source>
        <dbReference type="ARBA" id="ARBA00022989"/>
    </source>
</evidence>
<dbReference type="EMBL" id="JABDTM020027802">
    <property type="protein sequence ID" value="KAH0809966.1"/>
    <property type="molecule type" value="Genomic_DNA"/>
</dbReference>
<keyword evidence="5 9" id="KW-1133">Transmembrane helix</keyword>
<organism evidence="11 12">
    <name type="scientific">Tenebrio molitor</name>
    <name type="common">Yellow mealworm beetle</name>
    <dbReference type="NCBI Taxonomy" id="7067"/>
    <lineage>
        <taxon>Eukaryota</taxon>
        <taxon>Metazoa</taxon>
        <taxon>Ecdysozoa</taxon>
        <taxon>Arthropoda</taxon>
        <taxon>Hexapoda</taxon>
        <taxon>Insecta</taxon>
        <taxon>Pterygota</taxon>
        <taxon>Neoptera</taxon>
        <taxon>Endopterygota</taxon>
        <taxon>Coleoptera</taxon>
        <taxon>Polyphaga</taxon>
        <taxon>Cucujiformia</taxon>
        <taxon>Tenebrionidae</taxon>
        <taxon>Tenebrio</taxon>
    </lineage>
</organism>
<accession>A0A8J6H8Z6</accession>
<dbReference type="GO" id="GO:0032222">
    <property type="term" value="P:regulation of synaptic transmission, cholinergic"/>
    <property type="evidence" value="ECO:0007669"/>
    <property type="project" value="InterPro"/>
</dbReference>
<keyword evidence="3 9" id="KW-0812">Transmembrane</keyword>
<dbReference type="GO" id="GO:0005576">
    <property type="term" value="C:extracellular region"/>
    <property type="evidence" value="ECO:0007669"/>
    <property type="project" value="InterPro"/>
</dbReference>
<dbReference type="Proteomes" id="UP000719412">
    <property type="component" value="Unassembled WGS sequence"/>
</dbReference>
<protein>
    <recommendedName>
        <fullName evidence="10">Chitin-binding type-2 domain-containing protein</fullName>
    </recommendedName>
</protein>
<comment type="caution">
    <text evidence="11">The sequence shown here is derived from an EMBL/GenBank/DDBJ whole genome shotgun (WGS) entry which is preliminary data.</text>
</comment>
<keyword evidence="4" id="KW-0732">Signal</keyword>
<dbReference type="PANTHER" id="PTHR33562">
    <property type="entry name" value="ATILLA, ISOFORM B-RELATED-RELATED"/>
    <property type="match status" value="1"/>
</dbReference>
<dbReference type="Gene3D" id="2.170.140.10">
    <property type="entry name" value="Chitin binding domain"/>
    <property type="match status" value="2"/>
</dbReference>
<dbReference type="Pfam" id="PF17064">
    <property type="entry name" value="QVR"/>
    <property type="match status" value="1"/>
</dbReference>
<dbReference type="AlphaFoldDB" id="A0A8J6H8Z6"/>
<feature type="domain" description="Chitin-binding type-2" evidence="10">
    <location>
        <begin position="641"/>
        <end position="699"/>
    </location>
</feature>
<keyword evidence="7" id="KW-0325">Glycoprotein</keyword>
<dbReference type="InterPro" id="IPR002557">
    <property type="entry name" value="Chitin-bd_dom"/>
</dbReference>
<sequence length="756" mass="81742">MGQKVSRQGTVTFSVSEAAAEAKVAAVVPMALADVASCYACAGPQSDCVANNRSDFLKMDCNTFTVEGESLVRRTAEATLLEKFDSEVGARTDAEIGCLTLTFTNDVESPRERAVKSCVPARVLDQDICKYMENLVDFIEYCIAMKLITSVLLTLLFLAVGHAEKVQDYRLALNLSADAPKDCTTAGLMCESCTKLVSCVLNTDKSWTKTSIQSCASPQKCVNGACVNDVDPFCDGIAALDFPCQSEGVFPDPFYCNKFVMCVNTGTDKGLKPYVSTCPDGYGYNIANDLCDVKLSDGVCPTGKYPVPLCSKAGQSEALAKKPAEYYMCEEYSDAKKVLYPFLNVCEGGVAYSNYKSHSILQPFKMNNAVLLVVVLQLGLVTVGNALRCYECNGRDRGYCFSPINTTAVPVIDCKHGSLVPDHHHTGAYKCVAYLEHPFALTCYSCDTSHNRLCNYGIGRLTFGTVNCNEEFGGGVLADLIPKNCVTFVAKDKDGNKYVARGCMPNVGQACKAAAKTLSIFTTWNEDIEAIDIDCFPCDGDKCNSAIKFSGCTLLGFLAVGHAEKVEDYRLALNLSPNATNECTTPGLMCESCTELVSCILNSNKTWTKTTVQSCTSPKKCVNGACVEDPDPLCDGIAALAFPCKSVGVFPDPFYCNKFVRCVDNNGLKPLVTICPDGYGFNIANNLCDVKLSDGVCPTGKYPVPLCVQPGQNGPLPEKPAEYYMCSQYSESNKVLYPVLNVCERGMAYANYRCGE</sequence>
<dbReference type="SMART" id="SM00494">
    <property type="entry name" value="ChtBD2"/>
    <property type="match status" value="2"/>
</dbReference>
<name>A0A8J6H8Z6_TENMO</name>
<dbReference type="GO" id="GO:0008061">
    <property type="term" value="F:chitin binding"/>
    <property type="evidence" value="ECO:0007669"/>
    <property type="project" value="InterPro"/>
</dbReference>
<dbReference type="InterPro" id="IPR036508">
    <property type="entry name" value="Chitin-bd_dom_sf"/>
</dbReference>
<evidence type="ECO:0000256" key="9">
    <source>
        <dbReference type="SAM" id="Phobius"/>
    </source>
</evidence>